<gene>
    <name evidence="2" type="ORF">VE01_00589</name>
</gene>
<dbReference type="Proteomes" id="UP000091956">
    <property type="component" value="Unassembled WGS sequence"/>
</dbReference>
<reference evidence="3" key="2">
    <citation type="journal article" date="2018" name="Nat. Commun.">
        <title>Extreme sensitivity to ultraviolet light in the fungal pathogen causing white-nose syndrome of bats.</title>
        <authorList>
            <person name="Palmer J.M."/>
            <person name="Drees K.P."/>
            <person name="Foster J.T."/>
            <person name="Lindner D.L."/>
        </authorList>
    </citation>
    <scope>NUCLEOTIDE SEQUENCE [LARGE SCALE GENOMIC DNA]</scope>
    <source>
        <strain evidence="3">UAMH 10579</strain>
    </source>
</reference>
<reference evidence="2 3" key="1">
    <citation type="submission" date="2016-03" db="EMBL/GenBank/DDBJ databases">
        <title>Comparative genomics of Pseudogymnoascus destructans, the fungus causing white-nose syndrome of bats.</title>
        <authorList>
            <person name="Palmer J.M."/>
            <person name="Drees K.P."/>
            <person name="Foster J.T."/>
            <person name="Lindner D.L."/>
        </authorList>
    </citation>
    <scope>NUCLEOTIDE SEQUENCE [LARGE SCALE GENOMIC DNA]</scope>
    <source>
        <strain evidence="2 3">UAMH 10579</strain>
    </source>
</reference>
<dbReference type="EMBL" id="KV460206">
    <property type="protein sequence ID" value="OBU01252.1"/>
    <property type="molecule type" value="Genomic_DNA"/>
</dbReference>
<proteinExistence type="predicted"/>
<dbReference type="OrthoDB" id="3440443at2759"/>
<evidence type="ECO:0000313" key="2">
    <source>
        <dbReference type="EMBL" id="OBU01252.1"/>
    </source>
</evidence>
<name>A0A2P2SWR4_9PEZI</name>
<dbReference type="GeneID" id="28833975"/>
<sequence length="111" mass="12982">MAGKTPSYPRLSHPKECKYCYDAYLYYDDNDYSDEKTIPRTRPGMSRGEFYFEYSKIILSTIAIIIFFISANSCMLWITWNFLKTGNIDFLADKLRSIADFVQEVSSAQFH</sequence>
<accession>A0A2P2SWR4</accession>
<organism evidence="2 3">
    <name type="scientific">Pseudogymnoascus verrucosus</name>
    <dbReference type="NCBI Taxonomy" id="342668"/>
    <lineage>
        <taxon>Eukaryota</taxon>
        <taxon>Fungi</taxon>
        <taxon>Dikarya</taxon>
        <taxon>Ascomycota</taxon>
        <taxon>Pezizomycotina</taxon>
        <taxon>Leotiomycetes</taxon>
        <taxon>Thelebolales</taxon>
        <taxon>Thelebolaceae</taxon>
        <taxon>Pseudogymnoascus</taxon>
    </lineage>
</organism>
<keyword evidence="1" id="KW-0812">Transmembrane</keyword>
<keyword evidence="1" id="KW-0472">Membrane</keyword>
<feature type="transmembrane region" description="Helical" evidence="1">
    <location>
        <begin position="57"/>
        <end position="80"/>
    </location>
</feature>
<evidence type="ECO:0000313" key="3">
    <source>
        <dbReference type="Proteomes" id="UP000091956"/>
    </source>
</evidence>
<dbReference type="AlphaFoldDB" id="A0A2P2SWR4"/>
<protein>
    <submittedName>
        <fullName evidence="2">Uncharacterized protein</fullName>
    </submittedName>
</protein>
<keyword evidence="3" id="KW-1185">Reference proteome</keyword>
<dbReference type="RefSeq" id="XP_018134984.1">
    <property type="nucleotide sequence ID" value="XM_018270117.1"/>
</dbReference>
<keyword evidence="1" id="KW-1133">Transmembrane helix</keyword>
<evidence type="ECO:0000256" key="1">
    <source>
        <dbReference type="SAM" id="Phobius"/>
    </source>
</evidence>